<protein>
    <recommendedName>
        <fullName evidence="3">Putative Fis-like DNA-binding protein</fullName>
    </recommendedName>
</protein>
<evidence type="ECO:0000313" key="6">
    <source>
        <dbReference type="EMBL" id="MDM1695202.1"/>
    </source>
</evidence>
<dbReference type="Gene3D" id="1.10.10.60">
    <property type="entry name" value="Homeodomain-like"/>
    <property type="match status" value="1"/>
</dbReference>
<reference evidence="6" key="2">
    <citation type="submission" date="2020-06" db="EMBL/GenBank/DDBJ databases">
        <authorList>
            <person name="Dong N."/>
        </authorList>
    </citation>
    <scope>NUCLEOTIDE SEQUENCE</scope>
    <source>
        <strain evidence="6">DF46-2-2</strain>
    </source>
</reference>
<accession>A0A0K1XFQ3</accession>
<evidence type="ECO:0000256" key="1">
    <source>
        <dbReference type="ARBA" id="ARBA00008559"/>
    </source>
</evidence>
<evidence type="ECO:0000313" key="7">
    <source>
        <dbReference type="Proteomes" id="UP000063953"/>
    </source>
</evidence>
<dbReference type="PRINTS" id="PR01590">
    <property type="entry name" value="HTHFIS"/>
</dbReference>
<reference evidence="6" key="3">
    <citation type="journal article" date="2022" name="Sci. Total Environ.">
        <title>Prevalence, transmission, and molecular epidemiology of tet(X)-positive bacteria among humans, animals, and environmental niches in China: An epidemiological, and genomic-based study.</title>
        <authorList>
            <person name="Dong N."/>
            <person name="Zeng Y."/>
            <person name="Cai C."/>
            <person name="Sun C."/>
            <person name="Lu J."/>
            <person name="Liu C."/>
            <person name="Zhou H."/>
            <person name="Sun Q."/>
            <person name="Shu L."/>
            <person name="Wang H."/>
            <person name="Wang Y."/>
            <person name="Wang S."/>
            <person name="Wu C."/>
            <person name="Chan E.W."/>
            <person name="Chen G."/>
            <person name="Shen Z."/>
            <person name="Chen S."/>
            <person name="Zhang R."/>
        </authorList>
    </citation>
    <scope>NUCLEOTIDE SEQUENCE</scope>
    <source>
        <strain evidence="6">DF46-2-2</strain>
    </source>
</reference>
<dbReference type="InterPro" id="IPR005412">
    <property type="entry name" value="Fis_DNA-bd"/>
</dbReference>
<dbReference type="PATRIC" id="fig|1697052.3.peg.99"/>
<dbReference type="PANTHER" id="PTHR47918">
    <property type="entry name" value="DNA-BINDING PROTEIN FIS"/>
    <property type="match status" value="1"/>
</dbReference>
<evidence type="ECO:0000313" key="5">
    <source>
        <dbReference type="EMBL" id="AKX60220.1"/>
    </source>
</evidence>
<dbReference type="SUPFAM" id="SSF46689">
    <property type="entry name" value="Homeodomain-like"/>
    <property type="match status" value="1"/>
</dbReference>
<dbReference type="EMBL" id="CP012365">
    <property type="protein sequence ID" value="AKX60220.1"/>
    <property type="molecule type" value="Genomic_DNA"/>
</dbReference>
<dbReference type="Proteomes" id="UP000063953">
    <property type="component" value="Chromosome"/>
</dbReference>
<comment type="similarity">
    <text evidence="1">Belongs to the transcriptional regulatory Fis family.</text>
</comment>
<organism evidence="5 7">
    <name type="scientific">Thiopseudomonas alkaliphila</name>
    <dbReference type="NCBI Taxonomy" id="1697053"/>
    <lineage>
        <taxon>Bacteria</taxon>
        <taxon>Pseudomonadati</taxon>
        <taxon>Pseudomonadota</taxon>
        <taxon>Gammaproteobacteria</taxon>
        <taxon>Pseudomonadales</taxon>
        <taxon>Pseudomonadaceae</taxon>
        <taxon>Thiopseudomonas</taxon>
    </lineage>
</organism>
<dbReference type="InterPro" id="IPR050207">
    <property type="entry name" value="Trans_regulatory_Fis"/>
</dbReference>
<dbReference type="Pfam" id="PF02954">
    <property type="entry name" value="HTH_8"/>
    <property type="match status" value="1"/>
</dbReference>
<reference evidence="5 7" key="1">
    <citation type="journal article" date="2015" name="Genome Announc.">
        <title>Genome Sequences of Oblitimonas alkaliphila gen. nov. sp. nov. (Proposed), a Novel Bacterium of the Pseudomonadaceae Family.</title>
        <authorList>
            <person name="Lauer A.C."/>
            <person name="Nicholson A.C."/>
            <person name="Humrighouse B.W."/>
            <person name="Emery B."/>
            <person name="Drobish A."/>
            <person name="Juieng P."/>
            <person name="Loparev V."/>
            <person name="McQuiston J.R."/>
        </authorList>
    </citation>
    <scope>NUCLEOTIDE SEQUENCE [LARGE SCALE GENOMIC DNA]</scope>
    <source>
        <strain evidence="5 7">E5571</strain>
    </source>
</reference>
<feature type="domain" description="DNA binding HTH" evidence="4">
    <location>
        <begin position="60"/>
        <end position="99"/>
    </location>
</feature>
<dbReference type="RefSeq" id="WP_053101525.1">
    <property type="nucleotide sequence ID" value="NZ_CP012358.1"/>
</dbReference>
<keyword evidence="7" id="KW-1185">Reference proteome</keyword>
<sequence>MTLHNTNFDSETTSVTDTISTAPHTVSNNITLRECVESTMRDYFMHLEGADVTDVYNLVLNEVEAPLLATVMEYVAGNQTKASEVLGLNRGTLRKKLKQHNLL</sequence>
<dbReference type="AlphaFoldDB" id="A0A0K1XFQ3"/>
<proteinExistence type="inferred from homology"/>
<evidence type="ECO:0000256" key="3">
    <source>
        <dbReference type="ARBA" id="ARBA00029540"/>
    </source>
</evidence>
<dbReference type="KEGG" id="pbb:AKN87_00480"/>
<dbReference type="STRING" id="1697053.AKN87_00480"/>
<dbReference type="GeneID" id="93982743"/>
<evidence type="ECO:0000256" key="2">
    <source>
        <dbReference type="ARBA" id="ARBA00023125"/>
    </source>
</evidence>
<dbReference type="GO" id="GO:0043565">
    <property type="term" value="F:sequence-specific DNA binding"/>
    <property type="evidence" value="ECO:0007669"/>
    <property type="project" value="InterPro"/>
</dbReference>
<dbReference type="PIRSF" id="PIRSF002097">
    <property type="entry name" value="DNA-binding_Fis"/>
    <property type="match status" value="1"/>
</dbReference>
<gene>
    <name evidence="6" type="primary">fis</name>
    <name evidence="5" type="ORF">AKN88_09990</name>
    <name evidence="6" type="ORF">HX099_00750</name>
</gene>
<dbReference type="NCBIfam" id="NF001659">
    <property type="entry name" value="PRK00430.1"/>
    <property type="match status" value="1"/>
</dbReference>
<evidence type="ECO:0000259" key="4">
    <source>
        <dbReference type="Pfam" id="PF02954"/>
    </source>
</evidence>
<dbReference type="PANTHER" id="PTHR47918:SF1">
    <property type="entry name" value="DNA-BINDING PROTEIN FIS"/>
    <property type="match status" value="1"/>
</dbReference>
<keyword evidence="2 6" id="KW-0238">DNA-binding</keyword>
<dbReference type="EMBL" id="JACANB010000001">
    <property type="protein sequence ID" value="MDM1695202.1"/>
    <property type="molecule type" value="Genomic_DNA"/>
</dbReference>
<dbReference type="Proteomes" id="UP001173465">
    <property type="component" value="Unassembled WGS sequence"/>
</dbReference>
<dbReference type="InterPro" id="IPR002197">
    <property type="entry name" value="HTH_Fis"/>
</dbReference>
<dbReference type="PRINTS" id="PR01591">
    <property type="entry name" value="DNABINDNGFIS"/>
</dbReference>
<dbReference type="GO" id="GO:0006355">
    <property type="term" value="P:regulation of DNA-templated transcription"/>
    <property type="evidence" value="ECO:0007669"/>
    <property type="project" value="InterPro"/>
</dbReference>
<name>A0A0K1XFQ3_9GAMM</name>
<dbReference type="OrthoDB" id="9802388at2"/>
<dbReference type="InterPro" id="IPR009057">
    <property type="entry name" value="Homeodomain-like_sf"/>
</dbReference>